<organism evidence="7 9">
    <name type="scientific">Rhizophagus clarus</name>
    <dbReference type="NCBI Taxonomy" id="94130"/>
    <lineage>
        <taxon>Eukaryota</taxon>
        <taxon>Fungi</taxon>
        <taxon>Fungi incertae sedis</taxon>
        <taxon>Mucoromycota</taxon>
        <taxon>Glomeromycotina</taxon>
        <taxon>Glomeromycetes</taxon>
        <taxon>Glomerales</taxon>
        <taxon>Glomeraceae</taxon>
        <taxon>Rhizophagus</taxon>
    </lineage>
</organism>
<gene>
    <name evidence="8" type="ORF">RCL2_002963100</name>
    <name evidence="7" type="ORF">RclHR1_02010003</name>
</gene>
<dbReference type="Pfam" id="PF08238">
    <property type="entry name" value="Sel1"/>
    <property type="match status" value="4"/>
</dbReference>
<feature type="region of interest" description="Disordered" evidence="5">
    <location>
        <begin position="1"/>
        <end position="21"/>
    </location>
</feature>
<evidence type="ECO:0000256" key="2">
    <source>
        <dbReference type="ARBA" id="ARBA00022771"/>
    </source>
</evidence>
<dbReference type="GO" id="GO:0003677">
    <property type="term" value="F:DNA binding"/>
    <property type="evidence" value="ECO:0007669"/>
    <property type="project" value="InterPro"/>
</dbReference>
<dbReference type="EMBL" id="BLAL01000319">
    <property type="protein sequence ID" value="GET03287.1"/>
    <property type="molecule type" value="Genomic_DNA"/>
</dbReference>
<dbReference type="Proteomes" id="UP000247702">
    <property type="component" value="Unassembled WGS sequence"/>
</dbReference>
<dbReference type="GO" id="GO:0008270">
    <property type="term" value="F:zinc ion binding"/>
    <property type="evidence" value="ECO:0007669"/>
    <property type="project" value="UniProtKB-KW"/>
</dbReference>
<evidence type="ECO:0000313" key="7">
    <source>
        <dbReference type="EMBL" id="GBB92466.1"/>
    </source>
</evidence>
<keyword evidence="1" id="KW-0479">Metal-binding</keyword>
<feature type="compositionally biased region" description="Basic and acidic residues" evidence="5">
    <location>
        <begin position="1"/>
        <end position="20"/>
    </location>
</feature>
<protein>
    <submittedName>
        <fullName evidence="8">Kinase-like domain-containing protein</fullName>
    </submittedName>
</protein>
<dbReference type="GO" id="GO:0016301">
    <property type="term" value="F:kinase activity"/>
    <property type="evidence" value="ECO:0007669"/>
    <property type="project" value="UniProtKB-KW"/>
</dbReference>
<dbReference type="InterPro" id="IPR052945">
    <property type="entry name" value="Mitotic_Regulator"/>
</dbReference>
<keyword evidence="3" id="KW-0862">Zinc</keyword>
<evidence type="ECO:0000256" key="5">
    <source>
        <dbReference type="SAM" id="MobiDB-lite"/>
    </source>
</evidence>
<reference evidence="8" key="2">
    <citation type="submission" date="2019-10" db="EMBL/GenBank/DDBJ databases">
        <title>Conservation and host-specific expression of non-tandemly repeated heterogenous ribosome RNA gene in arbuscular mycorrhizal fungi.</title>
        <authorList>
            <person name="Maeda T."/>
            <person name="Kobayashi Y."/>
            <person name="Nakagawa T."/>
            <person name="Ezawa T."/>
            <person name="Yamaguchi K."/>
            <person name="Bino T."/>
            <person name="Nishimoto Y."/>
            <person name="Shigenobu S."/>
            <person name="Kawaguchi M."/>
        </authorList>
    </citation>
    <scope>NUCLEOTIDE SEQUENCE</scope>
    <source>
        <strain evidence="8">HR1</strain>
    </source>
</reference>
<dbReference type="SUPFAM" id="SSF81901">
    <property type="entry name" value="HCP-like"/>
    <property type="match status" value="1"/>
</dbReference>
<evidence type="ECO:0000313" key="9">
    <source>
        <dbReference type="Proteomes" id="UP000247702"/>
    </source>
</evidence>
<dbReference type="SMART" id="SM00671">
    <property type="entry name" value="SEL1"/>
    <property type="match status" value="3"/>
</dbReference>
<keyword evidence="8" id="KW-0808">Transferase</keyword>
<comment type="caution">
    <text evidence="7">The sequence shown here is derived from an EMBL/GenBank/DDBJ whole genome shotgun (WGS) entry which is preliminary data.</text>
</comment>
<dbReference type="PANTHER" id="PTHR43628">
    <property type="entry name" value="ACTIVATOR OF C KINASE PROTEIN 1-RELATED"/>
    <property type="match status" value="1"/>
</dbReference>
<dbReference type="PANTHER" id="PTHR43628:SF1">
    <property type="entry name" value="CHITIN SYNTHASE REGULATORY FACTOR 2-RELATED"/>
    <property type="match status" value="1"/>
</dbReference>
<proteinExistence type="predicted"/>
<dbReference type="InterPro" id="IPR011990">
    <property type="entry name" value="TPR-like_helical_dom_sf"/>
</dbReference>
<dbReference type="AlphaFoldDB" id="A0A2Z6RJB3"/>
<keyword evidence="9" id="KW-1185">Reference proteome</keyword>
<reference evidence="7 9" key="1">
    <citation type="submission" date="2017-11" db="EMBL/GenBank/DDBJ databases">
        <title>The genome of Rhizophagus clarus HR1 reveals common genetic basis of auxotrophy among arbuscular mycorrhizal fungi.</title>
        <authorList>
            <person name="Kobayashi Y."/>
        </authorList>
    </citation>
    <scope>NUCLEOTIDE SEQUENCE [LARGE SCALE GENOMIC DNA]</scope>
    <source>
        <strain evidence="7 9">HR1</strain>
    </source>
</reference>
<accession>A0A2Z6RJB3</accession>
<evidence type="ECO:0000313" key="8">
    <source>
        <dbReference type="EMBL" id="GET03287.1"/>
    </source>
</evidence>
<evidence type="ECO:0000256" key="4">
    <source>
        <dbReference type="PROSITE-ProRule" id="PRU00027"/>
    </source>
</evidence>
<dbReference type="Pfam" id="PF02892">
    <property type="entry name" value="zf-BED"/>
    <property type="match status" value="1"/>
</dbReference>
<dbReference type="Gene3D" id="1.25.40.10">
    <property type="entry name" value="Tetratricopeptide repeat domain"/>
    <property type="match status" value="1"/>
</dbReference>
<dbReference type="EMBL" id="BEXD01001125">
    <property type="protein sequence ID" value="GBB92466.1"/>
    <property type="molecule type" value="Genomic_DNA"/>
</dbReference>
<dbReference type="OrthoDB" id="2384430at2759"/>
<feature type="domain" description="BED-type" evidence="6">
    <location>
        <begin position="3"/>
        <end position="57"/>
    </location>
</feature>
<name>A0A2Z6RJB3_9GLOM</name>
<dbReference type="PROSITE" id="PS50808">
    <property type="entry name" value="ZF_BED"/>
    <property type="match status" value="1"/>
</dbReference>
<evidence type="ECO:0000259" key="6">
    <source>
        <dbReference type="PROSITE" id="PS50808"/>
    </source>
</evidence>
<evidence type="ECO:0000256" key="1">
    <source>
        <dbReference type="ARBA" id="ARBA00022723"/>
    </source>
</evidence>
<evidence type="ECO:0000256" key="3">
    <source>
        <dbReference type="ARBA" id="ARBA00022833"/>
    </source>
</evidence>
<dbReference type="InterPro" id="IPR003656">
    <property type="entry name" value="Znf_BED"/>
</dbReference>
<dbReference type="Proteomes" id="UP000615446">
    <property type="component" value="Unassembled WGS sequence"/>
</dbReference>
<dbReference type="InterPro" id="IPR006597">
    <property type="entry name" value="Sel1-like"/>
</dbReference>
<keyword evidence="8" id="KW-0418">Kinase</keyword>
<keyword evidence="2 4" id="KW-0863">Zinc-finger</keyword>
<sequence>MAREKGPVWEHFNSESRNDNSHPPVQCKYCLKNYRRGIPERMQAHLDKKCPNAPNNAKSRSLQQNITTTFNEYIDDDEQKYLEILLANALSSAEVPFTFVENPFVIQFFQRLRPSFKLPSREIINVQTDDNGYSGSSSEKNVELYKKAAEKGHIASIYELGCCYQYGKGIEKNDIKAFELFKEAAEKGYIKSINKLGWCHYYGIGTEKNEVKAFELFKEAADKNNPDAIDNLGYCYEHGIGTEKNENEAFEWYSKGWTLIDN</sequence>